<dbReference type="GO" id="GO:0005524">
    <property type="term" value="F:ATP binding"/>
    <property type="evidence" value="ECO:0007669"/>
    <property type="project" value="UniProtKB-KW"/>
</dbReference>
<name>A0A1B0F9Q5_GLOMM</name>
<dbReference type="SUPFAM" id="SSF53244">
    <property type="entry name" value="MurD-like peptide ligases, peptide-binding domain"/>
    <property type="match status" value="1"/>
</dbReference>
<evidence type="ECO:0000256" key="6">
    <source>
        <dbReference type="ARBA" id="ARBA00022723"/>
    </source>
</evidence>
<evidence type="ECO:0000313" key="15">
    <source>
        <dbReference type="Proteomes" id="UP000092444"/>
    </source>
</evidence>
<reference evidence="14" key="1">
    <citation type="submission" date="2020-05" db="UniProtKB">
        <authorList>
            <consortium name="EnsemblMetazoa"/>
        </authorList>
    </citation>
    <scope>IDENTIFICATION</scope>
    <source>
        <strain evidence="14">Yale</strain>
    </source>
</reference>
<comment type="catalytic activity">
    <reaction evidence="12">
        <text>(6S)-5,6,7,8-tetrahydrofolyl-(gamma-L-Glu)(n) + L-glutamate + ATP = (6S)-5,6,7,8-tetrahydrofolyl-(gamma-L-Glu)(n+1) + ADP + phosphate + H(+)</text>
        <dbReference type="Rhea" id="RHEA:10580"/>
        <dbReference type="Rhea" id="RHEA-COMP:14738"/>
        <dbReference type="Rhea" id="RHEA-COMP:14740"/>
        <dbReference type="ChEBI" id="CHEBI:15378"/>
        <dbReference type="ChEBI" id="CHEBI:29985"/>
        <dbReference type="ChEBI" id="CHEBI:30616"/>
        <dbReference type="ChEBI" id="CHEBI:43474"/>
        <dbReference type="ChEBI" id="CHEBI:141005"/>
        <dbReference type="ChEBI" id="CHEBI:456216"/>
        <dbReference type="EC" id="6.3.2.17"/>
    </reaction>
</comment>
<accession>A0A1B0F9Q5</accession>
<dbReference type="EC" id="6.3.2.17" evidence="3"/>
<evidence type="ECO:0000256" key="4">
    <source>
        <dbReference type="ARBA" id="ARBA00022563"/>
    </source>
</evidence>
<dbReference type="Proteomes" id="UP000092444">
    <property type="component" value="Unassembled WGS sequence"/>
</dbReference>
<evidence type="ECO:0000256" key="11">
    <source>
        <dbReference type="ARBA" id="ARBA00030876"/>
    </source>
</evidence>
<keyword evidence="8" id="KW-0067">ATP-binding</keyword>
<evidence type="ECO:0000256" key="10">
    <source>
        <dbReference type="ARBA" id="ARBA00030592"/>
    </source>
</evidence>
<evidence type="ECO:0000256" key="9">
    <source>
        <dbReference type="ARBA" id="ARBA00022842"/>
    </source>
</evidence>
<keyword evidence="6" id="KW-0479">Metal-binding</keyword>
<evidence type="ECO:0000256" key="3">
    <source>
        <dbReference type="ARBA" id="ARBA00013025"/>
    </source>
</evidence>
<sequence length="556" mass="62353">MVNTYRKEKFTQYFWSIHGKLQDAQDFENAYFNFLTTFHVLLDEKVDVVILEVGIGGEFDCTNIVPNTKTVGITSLGLEQTNCLSKTLKEIAWQKAGIIKPGSTLYTSVVRESLSNVSLLNGSMAMQLSLNCLRQNRKDMSGEYSVNTPYLTQQAVKGLLHCHWPGRCQKIKYFNLYVHLDGAHTLESMQICADWFSQTSRYSRNSKILIFNTIGHRDSKNLLEILKSFTVFHLLCFVPNITTNCAANTPDTKHVHTQTEQLERVKVQASYWDHLCVEDKTPKCAKVFPSLTTSFQYLRDEFEKSEQLDFLVAGSLCLVGVTILSLNDLYKNLSDQHISSPIVAKVDTRPLPLGQQSDIPMLESQGYKITDTTPRQREPDATVDGMTLVLKQQPSLPQQQVPTETSTQASPTSQRMPTYSNFNIVTPLQQYNNHTDNIITTTLNSTTTTVTTSQTHRVLPMQQRQYAQRNANNNVNGCSTVATGQLRSGTLLATAVVENETAGNVKVTSNEKKISYESGVKRTPSHLPIPNGIKGNINHVSNQLQQQSALHNRPLL</sequence>
<keyword evidence="15" id="KW-1185">Reference proteome</keyword>
<organism evidence="14 15">
    <name type="scientific">Glossina morsitans morsitans</name>
    <name type="common">Savannah tsetse fly</name>
    <dbReference type="NCBI Taxonomy" id="37546"/>
    <lineage>
        <taxon>Eukaryota</taxon>
        <taxon>Metazoa</taxon>
        <taxon>Ecdysozoa</taxon>
        <taxon>Arthropoda</taxon>
        <taxon>Hexapoda</taxon>
        <taxon>Insecta</taxon>
        <taxon>Pterygota</taxon>
        <taxon>Neoptera</taxon>
        <taxon>Endopterygota</taxon>
        <taxon>Diptera</taxon>
        <taxon>Brachycera</taxon>
        <taxon>Muscomorpha</taxon>
        <taxon>Hippoboscoidea</taxon>
        <taxon>Glossinidae</taxon>
        <taxon>Glossina</taxon>
    </lineage>
</organism>
<dbReference type="GO" id="GO:0004326">
    <property type="term" value="F:tetrahydrofolylpolyglutamate synthase activity"/>
    <property type="evidence" value="ECO:0007669"/>
    <property type="project" value="UniProtKB-EC"/>
</dbReference>
<feature type="region of interest" description="Disordered" evidence="13">
    <location>
        <begin position="392"/>
        <end position="416"/>
    </location>
</feature>
<dbReference type="InterPro" id="IPR001645">
    <property type="entry name" value="Folylpolyglutamate_synth"/>
</dbReference>
<comment type="pathway">
    <text evidence="1">Cofactor biosynthesis; tetrahydrofolylpolyglutamate biosynthesis.</text>
</comment>
<proteinExistence type="inferred from homology"/>
<keyword evidence="9" id="KW-0460">Magnesium</keyword>
<evidence type="ECO:0000256" key="8">
    <source>
        <dbReference type="ARBA" id="ARBA00022840"/>
    </source>
</evidence>
<evidence type="ECO:0000256" key="7">
    <source>
        <dbReference type="ARBA" id="ARBA00022741"/>
    </source>
</evidence>
<keyword evidence="7" id="KW-0547">Nucleotide-binding</keyword>
<evidence type="ECO:0000313" key="14">
    <source>
        <dbReference type="EnsemblMetazoa" id="GMOY000232-PA"/>
    </source>
</evidence>
<dbReference type="GO" id="GO:0046872">
    <property type="term" value="F:metal ion binding"/>
    <property type="evidence" value="ECO:0007669"/>
    <property type="project" value="UniProtKB-KW"/>
</dbReference>
<dbReference type="PANTHER" id="PTHR11136">
    <property type="entry name" value="FOLYLPOLYGLUTAMATE SYNTHASE-RELATED"/>
    <property type="match status" value="1"/>
</dbReference>
<dbReference type="AlphaFoldDB" id="A0A1B0F9Q5"/>
<dbReference type="InterPro" id="IPR036615">
    <property type="entry name" value="Mur_ligase_C_dom_sf"/>
</dbReference>
<keyword evidence="4" id="KW-0554">One-carbon metabolism</keyword>
<keyword evidence="5" id="KW-0436">Ligase</keyword>
<dbReference type="PROSITE" id="PS01012">
    <property type="entry name" value="FOLYLPOLYGLU_SYNT_2"/>
    <property type="match status" value="1"/>
</dbReference>
<dbReference type="UniPathway" id="UPA00850"/>
<dbReference type="Gene3D" id="3.40.1190.10">
    <property type="entry name" value="Mur-like, catalytic domain"/>
    <property type="match status" value="1"/>
</dbReference>
<dbReference type="STRING" id="37546.A0A1B0F9Q5"/>
<evidence type="ECO:0000256" key="5">
    <source>
        <dbReference type="ARBA" id="ARBA00022598"/>
    </source>
</evidence>
<dbReference type="EMBL" id="CCAG010011067">
    <property type="status" value="NOT_ANNOTATED_CDS"/>
    <property type="molecule type" value="Genomic_DNA"/>
</dbReference>
<dbReference type="SUPFAM" id="SSF53623">
    <property type="entry name" value="MurD-like peptide ligases, catalytic domain"/>
    <property type="match status" value="1"/>
</dbReference>
<dbReference type="GO" id="GO:0005829">
    <property type="term" value="C:cytosol"/>
    <property type="evidence" value="ECO:0007669"/>
    <property type="project" value="TreeGrafter"/>
</dbReference>
<evidence type="ECO:0000256" key="2">
    <source>
        <dbReference type="ARBA" id="ARBA00008276"/>
    </source>
</evidence>
<dbReference type="InterPro" id="IPR036565">
    <property type="entry name" value="Mur-like_cat_sf"/>
</dbReference>
<dbReference type="PANTHER" id="PTHR11136:SF5">
    <property type="entry name" value="FOLYLPOLYGLUTAMATE SYNTHASE, MITOCHONDRIAL"/>
    <property type="match status" value="1"/>
</dbReference>
<dbReference type="VEuPathDB" id="VectorBase:GMOY000232"/>
<protein>
    <recommendedName>
        <fullName evidence="3">tetrahydrofolate synthase</fullName>
        <ecNumber evidence="3">6.3.2.17</ecNumber>
    </recommendedName>
    <alternativeName>
        <fullName evidence="11">Folylpoly-gamma-glutamate synthetase</fullName>
    </alternativeName>
    <alternativeName>
        <fullName evidence="10">Tetrahydrofolylpolyglutamate synthase</fullName>
    </alternativeName>
</protein>
<dbReference type="GO" id="GO:0006730">
    <property type="term" value="P:one-carbon metabolic process"/>
    <property type="evidence" value="ECO:0007669"/>
    <property type="project" value="UniProtKB-KW"/>
</dbReference>
<dbReference type="InterPro" id="IPR018109">
    <property type="entry name" value="Folylpolyglutamate_synth_CS"/>
</dbReference>
<evidence type="ECO:0000256" key="13">
    <source>
        <dbReference type="SAM" id="MobiDB-lite"/>
    </source>
</evidence>
<evidence type="ECO:0000256" key="12">
    <source>
        <dbReference type="ARBA" id="ARBA00047493"/>
    </source>
</evidence>
<dbReference type="Gene3D" id="3.90.190.20">
    <property type="entry name" value="Mur ligase, C-terminal domain"/>
    <property type="match status" value="1"/>
</dbReference>
<evidence type="ECO:0000256" key="1">
    <source>
        <dbReference type="ARBA" id="ARBA00005150"/>
    </source>
</evidence>
<dbReference type="EnsemblMetazoa" id="GMOY000232-RA">
    <property type="protein sequence ID" value="GMOY000232-PA"/>
    <property type="gene ID" value="GMOY000232"/>
</dbReference>
<comment type="similarity">
    <text evidence="2">Belongs to the folylpolyglutamate synthase family.</text>
</comment>
<dbReference type="GO" id="GO:0005739">
    <property type="term" value="C:mitochondrion"/>
    <property type="evidence" value="ECO:0007669"/>
    <property type="project" value="TreeGrafter"/>
</dbReference>
<dbReference type="PhylomeDB" id="A0A1B0F9Q5"/>